<proteinExistence type="predicted"/>
<evidence type="ECO:0008006" key="3">
    <source>
        <dbReference type="Google" id="ProtNLM"/>
    </source>
</evidence>
<evidence type="ECO:0000313" key="2">
    <source>
        <dbReference type="Proteomes" id="UP001165413"/>
    </source>
</evidence>
<reference evidence="1" key="1">
    <citation type="submission" date="2022-07" db="EMBL/GenBank/DDBJ databases">
        <title>Characterization of the Novel Bacterium Alteromonas immobilis LMIT006 and Alteromonas gregis LMIT007.</title>
        <authorList>
            <person name="Lin X."/>
        </authorList>
    </citation>
    <scope>NUCLEOTIDE SEQUENCE</scope>
    <source>
        <strain evidence="1">LMIT007</strain>
    </source>
</reference>
<keyword evidence="2" id="KW-1185">Reference proteome</keyword>
<dbReference type="AlphaFoldDB" id="A0AA41X4B7"/>
<protein>
    <recommendedName>
        <fullName evidence="3">Transposase</fullName>
    </recommendedName>
</protein>
<evidence type="ECO:0000313" key="1">
    <source>
        <dbReference type="EMBL" id="MCP3429783.1"/>
    </source>
</evidence>
<sequence>MAKRRPRKSIEQWKAVIADQQASGLSRLEYCFKHDIHIDTFSARLSEINRGLNGRSTVSAKTIVKPQLVKVSSQSRKAQREYIAIAFADVEVRLPLSVQADWFAQVLKGLQS</sequence>
<dbReference type="Proteomes" id="UP001165413">
    <property type="component" value="Unassembled WGS sequence"/>
</dbReference>
<dbReference type="RefSeq" id="WP_254102547.1">
    <property type="nucleotide sequence ID" value="NZ_JANATA010000052.1"/>
</dbReference>
<gene>
    <name evidence="1" type="ORF">NLF92_12645</name>
</gene>
<name>A0AA41X4B7_9ALTE</name>
<accession>A0AA41X4B7</accession>
<dbReference type="NCBIfam" id="NF047593">
    <property type="entry name" value="IS66_ISAeme5_TnpA"/>
    <property type="match status" value="1"/>
</dbReference>
<comment type="caution">
    <text evidence="1">The sequence shown here is derived from an EMBL/GenBank/DDBJ whole genome shotgun (WGS) entry which is preliminary data.</text>
</comment>
<dbReference type="EMBL" id="JANATA010000052">
    <property type="protein sequence ID" value="MCP3429783.1"/>
    <property type="molecule type" value="Genomic_DNA"/>
</dbReference>
<organism evidence="1 2">
    <name type="scientific">Opacimonas viscosa</name>
    <dbReference type="NCBI Taxonomy" id="2961944"/>
    <lineage>
        <taxon>Bacteria</taxon>
        <taxon>Pseudomonadati</taxon>
        <taxon>Pseudomonadota</taxon>
        <taxon>Gammaproteobacteria</taxon>
        <taxon>Alteromonadales</taxon>
        <taxon>Alteromonadaceae</taxon>
        <taxon>Opacimonas</taxon>
    </lineage>
</organism>